<organism evidence="1 2">
    <name type="scientific">Ralstonia solanacearum</name>
    <name type="common">Pseudomonas solanacearum</name>
    <dbReference type="NCBI Taxonomy" id="305"/>
    <lineage>
        <taxon>Bacteria</taxon>
        <taxon>Pseudomonadati</taxon>
        <taxon>Pseudomonadota</taxon>
        <taxon>Betaproteobacteria</taxon>
        <taxon>Burkholderiales</taxon>
        <taxon>Burkholderiaceae</taxon>
        <taxon>Ralstonia</taxon>
        <taxon>Ralstonia solanacearum species complex</taxon>
    </lineage>
</organism>
<proteinExistence type="predicted"/>
<dbReference type="AlphaFoldDB" id="A0AAD0WI04"/>
<accession>A0AAD0WI04</accession>
<geneLocation type="plasmid" evidence="1 2">
    <name>unnamed</name>
</geneLocation>
<name>A0AAD0WI04_RALSL</name>
<dbReference type="EMBL" id="CP022760">
    <property type="protein sequence ID" value="AXV83406.1"/>
    <property type="molecule type" value="Genomic_DNA"/>
</dbReference>
<keyword evidence="1" id="KW-0614">Plasmid</keyword>
<evidence type="ECO:0000313" key="2">
    <source>
        <dbReference type="Proteomes" id="UP000261758"/>
    </source>
</evidence>
<reference evidence="1 2" key="1">
    <citation type="submission" date="2017-08" db="EMBL/GenBank/DDBJ databases">
        <title>Genome sequences of Ralstonia solanacearum Species Complex (RSSC) isolated from Potato bacterial wilts in Korea.</title>
        <authorList>
            <person name="Cho H."/>
            <person name="Song E.-S."/>
            <person name="Lee Y.K."/>
            <person name="Lee S."/>
            <person name="Lee S.-W."/>
            <person name="Jo A."/>
            <person name="Kim J.-G."/>
            <person name="Hwang I."/>
        </authorList>
    </citation>
    <scope>NUCLEOTIDE SEQUENCE [LARGE SCALE GENOMIC DNA]</scope>
    <source>
        <strain evidence="1 2">T98</strain>
        <plasmid evidence="1 2">unnamed</plasmid>
    </source>
</reference>
<protein>
    <submittedName>
        <fullName evidence="1">Uncharacterized protein</fullName>
    </submittedName>
</protein>
<dbReference type="Proteomes" id="UP000261758">
    <property type="component" value="Plasmid unnamed"/>
</dbReference>
<evidence type="ECO:0000313" key="1">
    <source>
        <dbReference type="EMBL" id="AXV83406.1"/>
    </source>
</evidence>
<sequence>MGPLGWGMACASDQGWPSATMPRTSNETTITALVADRAGLREVLDRVVVPGGIDAVEADLGLRADRALGVVVEDDGAVARCAL</sequence>
<gene>
    <name evidence="1" type="ORF">CJO77_17515</name>
</gene>